<dbReference type="InterPro" id="IPR002048">
    <property type="entry name" value="EF_hand_dom"/>
</dbReference>
<sequence length="134" mass="15222">MPLGFWGECVSNRPKGRKWNVGKEASNKSNFSETQTVLMKQQFNSLDTDSDGFITEQEFIKCIENSGRNPQEYDHKKFFLETDENKDGKITFAEFLKVCGDMGLDKAFTATGGAADEGSKNADETFRRFDRDHD</sequence>
<feature type="domain" description="EF-hand" evidence="3">
    <location>
        <begin position="117"/>
        <end position="134"/>
    </location>
</feature>
<dbReference type="Pfam" id="PF13499">
    <property type="entry name" value="EF-hand_7"/>
    <property type="match status" value="1"/>
</dbReference>
<dbReference type="SUPFAM" id="SSF47473">
    <property type="entry name" value="EF-hand"/>
    <property type="match status" value="1"/>
</dbReference>
<dbReference type="PROSITE" id="PS00018">
    <property type="entry name" value="EF_HAND_1"/>
    <property type="match status" value="2"/>
</dbReference>
<dbReference type="PROSITE" id="PS50222">
    <property type="entry name" value="EF_HAND_2"/>
    <property type="match status" value="3"/>
</dbReference>
<dbReference type="InterPro" id="IPR018247">
    <property type="entry name" value="EF_Hand_1_Ca_BS"/>
</dbReference>
<dbReference type="Proteomes" id="UP000749646">
    <property type="component" value="Unassembled WGS sequence"/>
</dbReference>
<dbReference type="GO" id="GO:0005509">
    <property type="term" value="F:calcium ion binding"/>
    <property type="evidence" value="ECO:0007669"/>
    <property type="project" value="InterPro"/>
</dbReference>
<dbReference type="OrthoDB" id="26525at2759"/>
<gene>
    <name evidence="4" type="ORF">BGZ65_003477</name>
</gene>
<proteinExistence type="predicted"/>
<feature type="domain" description="EF-hand" evidence="3">
    <location>
        <begin position="76"/>
        <end position="105"/>
    </location>
</feature>
<name>A0A9P6LZL1_9FUNG</name>
<protein>
    <recommendedName>
        <fullName evidence="3">EF-hand domain-containing protein</fullName>
    </recommendedName>
</protein>
<keyword evidence="5" id="KW-1185">Reference proteome</keyword>
<evidence type="ECO:0000313" key="5">
    <source>
        <dbReference type="Proteomes" id="UP000749646"/>
    </source>
</evidence>
<keyword evidence="1" id="KW-0106">Calcium</keyword>
<evidence type="ECO:0000313" key="4">
    <source>
        <dbReference type="EMBL" id="KAF9955285.1"/>
    </source>
</evidence>
<feature type="region of interest" description="Disordered" evidence="2">
    <location>
        <begin position="110"/>
        <end position="134"/>
    </location>
</feature>
<dbReference type="Gene3D" id="1.10.238.10">
    <property type="entry name" value="EF-hand"/>
    <property type="match status" value="1"/>
</dbReference>
<feature type="non-terminal residue" evidence="4">
    <location>
        <position position="134"/>
    </location>
</feature>
<evidence type="ECO:0000259" key="3">
    <source>
        <dbReference type="PROSITE" id="PS50222"/>
    </source>
</evidence>
<accession>A0A9P6LZL1</accession>
<dbReference type="AlphaFoldDB" id="A0A9P6LZL1"/>
<dbReference type="InterPro" id="IPR011992">
    <property type="entry name" value="EF-hand-dom_pair"/>
</dbReference>
<evidence type="ECO:0000256" key="2">
    <source>
        <dbReference type="SAM" id="MobiDB-lite"/>
    </source>
</evidence>
<dbReference type="EMBL" id="JAAAHW010006767">
    <property type="protein sequence ID" value="KAF9955285.1"/>
    <property type="molecule type" value="Genomic_DNA"/>
</dbReference>
<evidence type="ECO:0000256" key="1">
    <source>
        <dbReference type="ARBA" id="ARBA00022837"/>
    </source>
</evidence>
<feature type="domain" description="EF-hand" evidence="3">
    <location>
        <begin position="34"/>
        <end position="69"/>
    </location>
</feature>
<feature type="compositionally biased region" description="Basic and acidic residues" evidence="2">
    <location>
        <begin position="117"/>
        <end position="134"/>
    </location>
</feature>
<organism evidence="4 5">
    <name type="scientific">Modicella reniformis</name>
    <dbReference type="NCBI Taxonomy" id="1440133"/>
    <lineage>
        <taxon>Eukaryota</taxon>
        <taxon>Fungi</taxon>
        <taxon>Fungi incertae sedis</taxon>
        <taxon>Mucoromycota</taxon>
        <taxon>Mortierellomycotina</taxon>
        <taxon>Mortierellomycetes</taxon>
        <taxon>Mortierellales</taxon>
        <taxon>Mortierellaceae</taxon>
        <taxon>Modicella</taxon>
    </lineage>
</organism>
<comment type="caution">
    <text evidence="4">The sequence shown here is derived from an EMBL/GenBank/DDBJ whole genome shotgun (WGS) entry which is preliminary data.</text>
</comment>
<reference evidence="4" key="1">
    <citation type="journal article" date="2020" name="Fungal Divers.">
        <title>Resolving the Mortierellaceae phylogeny through synthesis of multi-gene phylogenetics and phylogenomics.</title>
        <authorList>
            <person name="Vandepol N."/>
            <person name="Liber J."/>
            <person name="Desiro A."/>
            <person name="Na H."/>
            <person name="Kennedy M."/>
            <person name="Barry K."/>
            <person name="Grigoriev I.V."/>
            <person name="Miller A.N."/>
            <person name="O'Donnell K."/>
            <person name="Stajich J.E."/>
            <person name="Bonito G."/>
        </authorList>
    </citation>
    <scope>NUCLEOTIDE SEQUENCE</scope>
    <source>
        <strain evidence="4">MES-2147</strain>
    </source>
</reference>
<dbReference type="CDD" id="cd00051">
    <property type="entry name" value="EFh"/>
    <property type="match status" value="1"/>
</dbReference>
<dbReference type="SMART" id="SM00054">
    <property type="entry name" value="EFh"/>
    <property type="match status" value="2"/>
</dbReference>